<reference evidence="13" key="1">
    <citation type="submission" date="2016-11" db="UniProtKB">
        <authorList>
            <consortium name="WormBaseParasite"/>
        </authorList>
    </citation>
    <scope>IDENTIFICATION</scope>
</reference>
<dbReference type="PANTHER" id="PTHR12280:SF30">
    <property type="entry name" value="FUMBLE"/>
    <property type="match status" value="1"/>
</dbReference>
<dbReference type="EC" id="2.7.1.33" evidence="4"/>
<dbReference type="WBParaSite" id="L893_g590.t1">
    <property type="protein sequence ID" value="L893_g590.t1"/>
    <property type="gene ID" value="L893_g590"/>
</dbReference>
<dbReference type="GO" id="GO:0004594">
    <property type="term" value="F:pantothenate kinase activity"/>
    <property type="evidence" value="ECO:0007669"/>
    <property type="project" value="UniProtKB-EC"/>
</dbReference>
<dbReference type="FunFam" id="3.30.420.40:FF:000025">
    <property type="entry name" value="pantothenate kinase 2, mitochondrial"/>
    <property type="match status" value="1"/>
</dbReference>
<dbReference type="AlphaFoldDB" id="A0A1I8AIT4"/>
<evidence type="ECO:0000256" key="7">
    <source>
        <dbReference type="ARBA" id="ARBA00022741"/>
    </source>
</evidence>
<dbReference type="Proteomes" id="UP000095287">
    <property type="component" value="Unplaced"/>
</dbReference>
<dbReference type="NCBIfam" id="TIGR00555">
    <property type="entry name" value="panK_eukar"/>
    <property type="match status" value="1"/>
</dbReference>
<name>A0A1I8AIT4_9BILA</name>
<comment type="subcellular location">
    <subcellularLocation>
        <location evidence="2">Cytoplasm</location>
    </subcellularLocation>
</comment>
<dbReference type="Gene3D" id="3.30.420.510">
    <property type="match status" value="1"/>
</dbReference>
<keyword evidence="8" id="KW-0418">Kinase</keyword>
<comment type="similarity">
    <text evidence="11">Belongs to the type II pantothenate kinase family.</text>
</comment>
<keyword evidence="12" id="KW-1185">Reference proteome</keyword>
<dbReference type="SUPFAM" id="SSF53067">
    <property type="entry name" value="Actin-like ATPase domain"/>
    <property type="match status" value="2"/>
</dbReference>
<evidence type="ECO:0000313" key="13">
    <source>
        <dbReference type="WBParaSite" id="L893_g590.t1"/>
    </source>
</evidence>
<dbReference type="GO" id="GO:0015937">
    <property type="term" value="P:coenzyme A biosynthetic process"/>
    <property type="evidence" value="ECO:0007669"/>
    <property type="project" value="UniProtKB-KW"/>
</dbReference>
<evidence type="ECO:0000256" key="10">
    <source>
        <dbReference type="ARBA" id="ARBA00022993"/>
    </source>
</evidence>
<comment type="pathway">
    <text evidence="3">Cofactor biosynthesis; coenzyme A biosynthesis; CoA from (R)-pantothenate: step 1/5.</text>
</comment>
<dbReference type="GO" id="GO:0005524">
    <property type="term" value="F:ATP binding"/>
    <property type="evidence" value="ECO:0007669"/>
    <property type="project" value="UniProtKB-KW"/>
</dbReference>
<sequence>MCAQLSLFALYRRRYLQLRDNYSDILLNFRNMTDISKDDIEHFLSNLERRASSSVSPFSELPMPWFGLDIGGTLTKLVYFEPTDDKSDFETEEELLSDRMIQRYLTTNKAYGDSGIRDEHLELQNVTMNNRMGTIHFIRFPTTQMPTFISLVKEKSLALMSSTVCATGGGAVKYAKDAESQLNMSFHKSDELESLIKGIELVAAANPEECYYYDNPLNDKCRKITWRWSRGCCSSMCIDHSQLVQDGLQYPYMVVNIGSGVSVMAVHGPQDFERISGSSIGGGFFQGLCCLLCGCETFEEAVMLASKGNNKNIDKLVKDIYGRGYDNVGLPEDTVAASFGKICSIQARENATREDLAHAALVTTTNNIGSVALNAANLCNIDRIVFVGNFLRVNPIAARLLSNAMDYWSRGSKKALFLQHEGYFGAVGCLDKLVAVTEMRKKQRESCSPSPPQNTE</sequence>
<evidence type="ECO:0000256" key="6">
    <source>
        <dbReference type="ARBA" id="ARBA00022679"/>
    </source>
</evidence>
<evidence type="ECO:0000256" key="9">
    <source>
        <dbReference type="ARBA" id="ARBA00022840"/>
    </source>
</evidence>
<evidence type="ECO:0000256" key="1">
    <source>
        <dbReference type="ARBA" id="ARBA00001206"/>
    </source>
</evidence>
<dbReference type="Gene3D" id="3.30.420.40">
    <property type="match status" value="1"/>
</dbReference>
<evidence type="ECO:0000256" key="4">
    <source>
        <dbReference type="ARBA" id="ARBA00012102"/>
    </source>
</evidence>
<keyword evidence="9" id="KW-0067">ATP-binding</keyword>
<organism evidence="12 13">
    <name type="scientific">Steinernema glaseri</name>
    <dbReference type="NCBI Taxonomy" id="37863"/>
    <lineage>
        <taxon>Eukaryota</taxon>
        <taxon>Metazoa</taxon>
        <taxon>Ecdysozoa</taxon>
        <taxon>Nematoda</taxon>
        <taxon>Chromadorea</taxon>
        <taxon>Rhabditida</taxon>
        <taxon>Tylenchina</taxon>
        <taxon>Panagrolaimomorpha</taxon>
        <taxon>Strongyloidoidea</taxon>
        <taxon>Steinernematidae</taxon>
        <taxon>Steinernema</taxon>
    </lineage>
</organism>
<evidence type="ECO:0000256" key="3">
    <source>
        <dbReference type="ARBA" id="ARBA00005225"/>
    </source>
</evidence>
<dbReference type="PANTHER" id="PTHR12280">
    <property type="entry name" value="PANTOTHENATE KINASE"/>
    <property type="match status" value="1"/>
</dbReference>
<evidence type="ECO:0000256" key="11">
    <source>
        <dbReference type="ARBA" id="ARBA00060870"/>
    </source>
</evidence>
<keyword evidence="5" id="KW-0963">Cytoplasm</keyword>
<proteinExistence type="inferred from homology"/>
<dbReference type="InterPro" id="IPR004567">
    <property type="entry name" value="Type_II_PanK"/>
</dbReference>
<accession>A0A1I8AIT4</accession>
<evidence type="ECO:0000313" key="12">
    <source>
        <dbReference type="Proteomes" id="UP000095287"/>
    </source>
</evidence>
<dbReference type="GO" id="GO:0005634">
    <property type="term" value="C:nucleus"/>
    <property type="evidence" value="ECO:0007669"/>
    <property type="project" value="TreeGrafter"/>
</dbReference>
<comment type="catalytic activity">
    <reaction evidence="1">
        <text>(R)-pantothenate + ATP = (R)-4'-phosphopantothenate + ADP + H(+)</text>
        <dbReference type="Rhea" id="RHEA:16373"/>
        <dbReference type="ChEBI" id="CHEBI:10986"/>
        <dbReference type="ChEBI" id="CHEBI:15378"/>
        <dbReference type="ChEBI" id="CHEBI:29032"/>
        <dbReference type="ChEBI" id="CHEBI:30616"/>
        <dbReference type="ChEBI" id="CHEBI:456216"/>
        <dbReference type="EC" id="2.7.1.33"/>
    </reaction>
</comment>
<dbReference type="Pfam" id="PF03630">
    <property type="entry name" value="Fumble"/>
    <property type="match status" value="1"/>
</dbReference>
<dbReference type="GO" id="GO:0005829">
    <property type="term" value="C:cytosol"/>
    <property type="evidence" value="ECO:0007669"/>
    <property type="project" value="TreeGrafter"/>
</dbReference>
<protein>
    <recommendedName>
        <fullName evidence="4">pantothenate kinase</fullName>
        <ecNumber evidence="4">2.7.1.33</ecNumber>
    </recommendedName>
</protein>
<evidence type="ECO:0000256" key="2">
    <source>
        <dbReference type="ARBA" id="ARBA00004496"/>
    </source>
</evidence>
<dbReference type="CDD" id="cd24122">
    <property type="entry name" value="ASKHA_NBD_PanK-II_Pank1-like"/>
    <property type="match status" value="1"/>
</dbReference>
<evidence type="ECO:0000256" key="8">
    <source>
        <dbReference type="ARBA" id="ARBA00022777"/>
    </source>
</evidence>
<keyword evidence="6" id="KW-0808">Transferase</keyword>
<keyword evidence="10" id="KW-0173">Coenzyme A biosynthesis</keyword>
<keyword evidence="7" id="KW-0547">Nucleotide-binding</keyword>
<dbReference type="InterPro" id="IPR043129">
    <property type="entry name" value="ATPase_NBD"/>
</dbReference>
<evidence type="ECO:0000256" key="5">
    <source>
        <dbReference type="ARBA" id="ARBA00022490"/>
    </source>
</evidence>